<comment type="caution">
    <text evidence="6">The sequence shown here is derived from an EMBL/GenBank/DDBJ whole genome shotgun (WGS) entry which is preliminary data.</text>
</comment>
<dbReference type="GO" id="GO:0098852">
    <property type="term" value="C:lytic vacuole membrane"/>
    <property type="evidence" value="ECO:0007669"/>
    <property type="project" value="TreeGrafter"/>
</dbReference>
<keyword evidence="2 3" id="KW-0342">GTP-binding</keyword>
<reference evidence="6" key="1">
    <citation type="submission" date="2021-01" db="EMBL/GenBank/DDBJ databases">
        <authorList>
            <person name="Kaushik A."/>
        </authorList>
    </citation>
    <scope>NUCLEOTIDE SEQUENCE</scope>
    <source>
        <strain evidence="6">AG1-1B</strain>
    </source>
</reference>
<dbReference type="SMART" id="SM00177">
    <property type="entry name" value="ARF"/>
    <property type="match status" value="1"/>
</dbReference>
<dbReference type="PROSITE" id="PS51419">
    <property type="entry name" value="RAB"/>
    <property type="match status" value="1"/>
</dbReference>
<dbReference type="GO" id="GO:0046872">
    <property type="term" value="F:metal ion binding"/>
    <property type="evidence" value="ECO:0007669"/>
    <property type="project" value="UniProtKB-KW"/>
</dbReference>
<dbReference type="EMBL" id="CAJMWQ010000965">
    <property type="protein sequence ID" value="CAE6410070.1"/>
    <property type="molecule type" value="Genomic_DNA"/>
</dbReference>
<dbReference type="SUPFAM" id="SSF52540">
    <property type="entry name" value="P-loop containing nucleoside triphosphate hydrolases"/>
    <property type="match status" value="1"/>
</dbReference>
<feature type="binding site" evidence="3">
    <location>
        <begin position="133"/>
        <end position="136"/>
    </location>
    <ligand>
        <name>GTP</name>
        <dbReference type="ChEBI" id="CHEBI:37565"/>
    </ligand>
</feature>
<sequence length="176" mass="19765">MGFFASLLAWFQGLFFTKTAEISIVGLQASGKTSLVNVLTSGQWSEEVVPTVAFNLRKGESRIRKGNVTFKIWDVAGQPKFRNMWERYCRGVDAIVFMVDSSATDKLESAGFELHSLLDHQPLLGVPLLVLGNKNDLPEHASVDELIRILHLENIRDRPVSCYSVIVIRLEPTDIY</sequence>
<dbReference type="Pfam" id="PF00025">
    <property type="entry name" value="Arf"/>
    <property type="match status" value="1"/>
</dbReference>
<feature type="binding site" evidence="3">
    <location>
        <position position="77"/>
    </location>
    <ligand>
        <name>GTP</name>
        <dbReference type="ChEBI" id="CHEBI:37565"/>
    </ligand>
</feature>
<evidence type="ECO:0000256" key="3">
    <source>
        <dbReference type="PIRSR" id="PIRSR606689-1"/>
    </source>
</evidence>
<feature type="chain" id="PRO_5034948825" evidence="5">
    <location>
        <begin position="20"/>
        <end position="176"/>
    </location>
</feature>
<evidence type="ECO:0000313" key="7">
    <source>
        <dbReference type="Proteomes" id="UP000663826"/>
    </source>
</evidence>
<dbReference type="InterPro" id="IPR027417">
    <property type="entry name" value="P-loop_NTPase"/>
</dbReference>
<dbReference type="SMART" id="SM00175">
    <property type="entry name" value="RAB"/>
    <property type="match status" value="1"/>
</dbReference>
<dbReference type="GO" id="GO:0003924">
    <property type="term" value="F:GTPase activity"/>
    <property type="evidence" value="ECO:0007669"/>
    <property type="project" value="InterPro"/>
</dbReference>
<feature type="binding site" evidence="3">
    <location>
        <begin position="26"/>
        <end position="33"/>
    </location>
    <ligand>
        <name>GTP</name>
        <dbReference type="ChEBI" id="CHEBI:37565"/>
    </ligand>
</feature>
<protein>
    <submittedName>
        <fullName evidence="6">Uncharacterized protein</fullName>
    </submittedName>
</protein>
<feature type="binding site" evidence="4">
    <location>
        <position position="33"/>
    </location>
    <ligand>
        <name>Mg(2+)</name>
        <dbReference type="ChEBI" id="CHEBI:18420"/>
    </ligand>
</feature>
<feature type="binding site" evidence="4">
    <location>
        <position position="51"/>
    </location>
    <ligand>
        <name>Mg(2+)</name>
        <dbReference type="ChEBI" id="CHEBI:18420"/>
    </ligand>
</feature>
<evidence type="ECO:0000256" key="1">
    <source>
        <dbReference type="ARBA" id="ARBA00022741"/>
    </source>
</evidence>
<dbReference type="SMART" id="SM00178">
    <property type="entry name" value="SAR"/>
    <property type="match status" value="1"/>
</dbReference>
<dbReference type="NCBIfam" id="TIGR00231">
    <property type="entry name" value="small_GTP"/>
    <property type="match status" value="1"/>
</dbReference>
<dbReference type="PRINTS" id="PR00449">
    <property type="entry name" value="RASTRNSFRMNG"/>
</dbReference>
<proteinExistence type="predicted"/>
<keyword evidence="4" id="KW-0460">Magnesium</keyword>
<dbReference type="Proteomes" id="UP000663826">
    <property type="component" value="Unassembled WGS sequence"/>
</dbReference>
<dbReference type="AlphaFoldDB" id="A0A8H2WWY7"/>
<name>A0A8H2WWY7_9AGAM</name>
<dbReference type="InterPro" id="IPR005225">
    <property type="entry name" value="Small_GTP-bd"/>
</dbReference>
<evidence type="ECO:0000256" key="2">
    <source>
        <dbReference type="ARBA" id="ARBA00023134"/>
    </source>
</evidence>
<gene>
    <name evidence="6" type="ORF">RDB_LOCUS37489</name>
</gene>
<keyword evidence="1 3" id="KW-0547">Nucleotide-binding</keyword>
<dbReference type="Gene3D" id="3.40.50.300">
    <property type="entry name" value="P-loop containing nucleotide triphosphate hydrolases"/>
    <property type="match status" value="1"/>
</dbReference>
<dbReference type="PANTHER" id="PTHR45732:SF7">
    <property type="entry name" value="ADP-RIBOSYLATION FACTOR-LIKE PROTEIN 8"/>
    <property type="match status" value="1"/>
</dbReference>
<keyword evidence="4" id="KW-0479">Metal-binding</keyword>
<feature type="signal peptide" evidence="5">
    <location>
        <begin position="1"/>
        <end position="19"/>
    </location>
</feature>
<dbReference type="InterPro" id="IPR006689">
    <property type="entry name" value="Small_GTPase_ARF/SAR"/>
</dbReference>
<evidence type="ECO:0000256" key="5">
    <source>
        <dbReference type="SAM" id="SignalP"/>
    </source>
</evidence>
<evidence type="ECO:0000256" key="4">
    <source>
        <dbReference type="PIRSR" id="PIRSR606689-2"/>
    </source>
</evidence>
<keyword evidence="5" id="KW-0732">Signal</keyword>
<dbReference type="GO" id="GO:0005525">
    <property type="term" value="F:GTP binding"/>
    <property type="evidence" value="ECO:0007669"/>
    <property type="project" value="UniProtKB-KW"/>
</dbReference>
<dbReference type="PROSITE" id="PS51417">
    <property type="entry name" value="ARF"/>
    <property type="match status" value="1"/>
</dbReference>
<dbReference type="PANTHER" id="PTHR45732">
    <property type="entry name" value="ADP-RIBOSYLATION FACTOR-LIKE PROTEIN 8"/>
    <property type="match status" value="1"/>
</dbReference>
<organism evidence="6 7">
    <name type="scientific">Rhizoctonia solani</name>
    <dbReference type="NCBI Taxonomy" id="456999"/>
    <lineage>
        <taxon>Eukaryota</taxon>
        <taxon>Fungi</taxon>
        <taxon>Dikarya</taxon>
        <taxon>Basidiomycota</taxon>
        <taxon>Agaricomycotina</taxon>
        <taxon>Agaricomycetes</taxon>
        <taxon>Cantharellales</taxon>
        <taxon>Ceratobasidiaceae</taxon>
        <taxon>Rhizoctonia</taxon>
    </lineage>
</organism>
<accession>A0A8H2WWY7</accession>
<evidence type="ECO:0000313" key="6">
    <source>
        <dbReference type="EMBL" id="CAE6410070.1"/>
    </source>
</evidence>